<name>A0AAV2S801_MEGNR</name>
<comment type="caution">
    <text evidence="2">The sequence shown here is derived from an EMBL/GenBank/DDBJ whole genome shotgun (WGS) entry which is preliminary data.</text>
</comment>
<organism evidence="2 3">
    <name type="scientific">Meganyctiphanes norvegica</name>
    <name type="common">Northern krill</name>
    <name type="synonym">Thysanopoda norvegica</name>
    <dbReference type="NCBI Taxonomy" id="48144"/>
    <lineage>
        <taxon>Eukaryota</taxon>
        <taxon>Metazoa</taxon>
        <taxon>Ecdysozoa</taxon>
        <taxon>Arthropoda</taxon>
        <taxon>Crustacea</taxon>
        <taxon>Multicrustacea</taxon>
        <taxon>Malacostraca</taxon>
        <taxon>Eumalacostraca</taxon>
        <taxon>Eucarida</taxon>
        <taxon>Euphausiacea</taxon>
        <taxon>Euphausiidae</taxon>
        <taxon>Meganyctiphanes</taxon>
    </lineage>
</organism>
<feature type="non-terminal residue" evidence="2">
    <location>
        <position position="103"/>
    </location>
</feature>
<dbReference type="EMBL" id="CAXKWB010047959">
    <property type="protein sequence ID" value="CAL4166243.1"/>
    <property type="molecule type" value="Genomic_DNA"/>
</dbReference>
<reference evidence="2 3" key="1">
    <citation type="submission" date="2024-05" db="EMBL/GenBank/DDBJ databases">
        <authorList>
            <person name="Wallberg A."/>
        </authorList>
    </citation>
    <scope>NUCLEOTIDE SEQUENCE [LARGE SCALE GENOMIC DNA]</scope>
</reference>
<evidence type="ECO:0008006" key="4">
    <source>
        <dbReference type="Google" id="ProtNLM"/>
    </source>
</evidence>
<accession>A0AAV2S801</accession>
<dbReference type="Proteomes" id="UP001497623">
    <property type="component" value="Unassembled WGS sequence"/>
</dbReference>
<evidence type="ECO:0000256" key="1">
    <source>
        <dbReference type="SAM" id="Phobius"/>
    </source>
</evidence>
<gene>
    <name evidence="2" type="ORF">MNOR_LOCUS33376</name>
</gene>
<protein>
    <recommendedName>
        <fullName evidence="4">NADH dehydrogenase subunit 4</fullName>
    </recommendedName>
</protein>
<evidence type="ECO:0000313" key="3">
    <source>
        <dbReference type="Proteomes" id="UP001497623"/>
    </source>
</evidence>
<proteinExistence type="predicted"/>
<feature type="transmembrane region" description="Helical" evidence="1">
    <location>
        <begin position="25"/>
        <end position="44"/>
    </location>
</feature>
<keyword evidence="1" id="KW-0812">Transmembrane</keyword>
<sequence length="103" mass="11575">MWSPPFSLCLLLQQPLPPSLSVSPILLWLLLVVPQLSLALLVCLQLREAAAKDVRLLFLIMAFLLMLFRSCSHLLLLWTVIPTAVSAWYVSLQPPQLISLLPM</sequence>
<keyword evidence="3" id="KW-1185">Reference proteome</keyword>
<dbReference type="AlphaFoldDB" id="A0AAV2S801"/>
<keyword evidence="1" id="KW-1133">Transmembrane helix</keyword>
<keyword evidence="1" id="KW-0472">Membrane</keyword>
<evidence type="ECO:0000313" key="2">
    <source>
        <dbReference type="EMBL" id="CAL4166243.1"/>
    </source>
</evidence>
<feature type="transmembrane region" description="Helical" evidence="1">
    <location>
        <begin position="56"/>
        <end position="81"/>
    </location>
</feature>